<gene>
    <name evidence="3" type="ORF">M2280_005563</name>
</gene>
<reference evidence="3 4" key="1">
    <citation type="submission" date="2023-04" db="EMBL/GenBank/DDBJ databases">
        <title>Forest soil microbial communities from Buena Vista Peninsula, Colon Province, Panama.</title>
        <authorList>
            <person name="Bouskill N."/>
        </authorList>
    </citation>
    <scope>NUCLEOTIDE SEQUENCE [LARGE SCALE GENOMIC DNA]</scope>
    <source>
        <strain evidence="3 4">CFH S0262</strain>
    </source>
</reference>
<keyword evidence="2" id="KW-0472">Membrane</keyword>
<sequence length="103" mass="10880">MAGPVKRKSKDGIVSRVVFFVVVIGILLGVIQYLTGGIKFGEDGWFSNYRDKVSGIVEDGSGEVADKIDSVTDGVGSEIGGQIPEKFRSTQTSAPETAGGDER</sequence>
<proteinExistence type="predicted"/>
<comment type="caution">
    <text evidence="3">The sequence shown here is derived from an EMBL/GenBank/DDBJ whole genome shotgun (WGS) entry which is preliminary data.</text>
</comment>
<dbReference type="Proteomes" id="UP001160334">
    <property type="component" value="Unassembled WGS sequence"/>
</dbReference>
<evidence type="ECO:0000313" key="3">
    <source>
        <dbReference type="EMBL" id="MDH6284305.1"/>
    </source>
</evidence>
<evidence type="ECO:0000313" key="4">
    <source>
        <dbReference type="Proteomes" id="UP001160334"/>
    </source>
</evidence>
<keyword evidence="2" id="KW-1133">Transmembrane helix</keyword>
<accession>A0ABT6MJA0</accession>
<feature type="region of interest" description="Disordered" evidence="1">
    <location>
        <begin position="77"/>
        <end position="103"/>
    </location>
</feature>
<feature type="transmembrane region" description="Helical" evidence="2">
    <location>
        <begin position="12"/>
        <end position="34"/>
    </location>
</feature>
<protein>
    <submittedName>
        <fullName evidence="3">Uncharacterized protein</fullName>
    </submittedName>
</protein>
<name>A0ABT6MJA0_9NOCA</name>
<keyword evidence="2" id="KW-0812">Transmembrane</keyword>
<evidence type="ECO:0000256" key="1">
    <source>
        <dbReference type="SAM" id="MobiDB-lite"/>
    </source>
</evidence>
<evidence type="ECO:0000256" key="2">
    <source>
        <dbReference type="SAM" id="Phobius"/>
    </source>
</evidence>
<dbReference type="RefSeq" id="WP_280763533.1">
    <property type="nucleotide sequence ID" value="NZ_JARXVC010000020.1"/>
</dbReference>
<organism evidence="3 4">
    <name type="scientific">Prescottella agglutinans</name>
    <dbReference type="NCBI Taxonomy" id="1644129"/>
    <lineage>
        <taxon>Bacteria</taxon>
        <taxon>Bacillati</taxon>
        <taxon>Actinomycetota</taxon>
        <taxon>Actinomycetes</taxon>
        <taxon>Mycobacteriales</taxon>
        <taxon>Nocardiaceae</taxon>
        <taxon>Prescottella</taxon>
    </lineage>
</organism>
<keyword evidence="4" id="KW-1185">Reference proteome</keyword>
<dbReference type="EMBL" id="JARXVC010000020">
    <property type="protein sequence ID" value="MDH6284305.1"/>
    <property type="molecule type" value="Genomic_DNA"/>
</dbReference>